<keyword evidence="2" id="KW-1185">Reference proteome</keyword>
<dbReference type="Proteomes" id="UP000283269">
    <property type="component" value="Unassembled WGS sequence"/>
</dbReference>
<protein>
    <submittedName>
        <fullName evidence="1">Uncharacterized protein</fullName>
    </submittedName>
</protein>
<dbReference type="InParanoid" id="A0A409XQQ9"/>
<dbReference type="AlphaFoldDB" id="A0A409XQQ9"/>
<gene>
    <name evidence="1" type="ORF">CVT25_011914</name>
</gene>
<accession>A0A409XQQ9</accession>
<proteinExistence type="predicted"/>
<sequence length="184" mass="19227">MAGLTPPPNAVNVPLSPIPANPALLSDISNAHDDLNQLASPKDIGSPGAATDDEVGAVEAYIVGLVISDDPGGNDYVAPAWVANLTAKINQQFNQLTATIQQIHNQLQGSIKQLQGSIKQLQGSVDNLAADVAFICQRLIEQPVLLANNQVGAYSPLPNPVTIQANGLAQSLTVPNPTSREELN</sequence>
<dbReference type="EMBL" id="NHYD01000863">
    <property type="protein sequence ID" value="PPQ93044.1"/>
    <property type="molecule type" value="Genomic_DNA"/>
</dbReference>
<reference evidence="1 2" key="1">
    <citation type="journal article" date="2018" name="Evol. Lett.">
        <title>Horizontal gene cluster transfer increased hallucinogenic mushroom diversity.</title>
        <authorList>
            <person name="Reynolds H.T."/>
            <person name="Vijayakumar V."/>
            <person name="Gluck-Thaler E."/>
            <person name="Korotkin H.B."/>
            <person name="Matheny P.B."/>
            <person name="Slot J.C."/>
        </authorList>
    </citation>
    <scope>NUCLEOTIDE SEQUENCE [LARGE SCALE GENOMIC DNA]</scope>
    <source>
        <strain evidence="1 2">2631</strain>
    </source>
</reference>
<comment type="caution">
    <text evidence="1">The sequence shown here is derived from an EMBL/GenBank/DDBJ whole genome shotgun (WGS) entry which is preliminary data.</text>
</comment>
<name>A0A409XQQ9_PSICY</name>
<evidence type="ECO:0000313" key="2">
    <source>
        <dbReference type="Proteomes" id="UP000283269"/>
    </source>
</evidence>
<organism evidence="1 2">
    <name type="scientific">Psilocybe cyanescens</name>
    <dbReference type="NCBI Taxonomy" id="93625"/>
    <lineage>
        <taxon>Eukaryota</taxon>
        <taxon>Fungi</taxon>
        <taxon>Dikarya</taxon>
        <taxon>Basidiomycota</taxon>
        <taxon>Agaricomycotina</taxon>
        <taxon>Agaricomycetes</taxon>
        <taxon>Agaricomycetidae</taxon>
        <taxon>Agaricales</taxon>
        <taxon>Agaricineae</taxon>
        <taxon>Strophariaceae</taxon>
        <taxon>Psilocybe</taxon>
    </lineage>
</organism>
<evidence type="ECO:0000313" key="1">
    <source>
        <dbReference type="EMBL" id="PPQ93044.1"/>
    </source>
</evidence>